<evidence type="ECO:0000256" key="1">
    <source>
        <dbReference type="ARBA" id="ARBA00010641"/>
    </source>
</evidence>
<reference evidence="7" key="2">
    <citation type="submission" date="2021-04" db="EMBL/GenBank/DDBJ databases">
        <authorList>
            <person name="Gilroy R."/>
        </authorList>
    </citation>
    <scope>NUCLEOTIDE SEQUENCE</scope>
    <source>
        <strain evidence="7">ChiHecec2B26-12326</strain>
    </source>
</reference>
<feature type="domain" description="RNA polymerase sigma factor 70 region 4 type 2" evidence="6">
    <location>
        <begin position="120"/>
        <end position="171"/>
    </location>
</feature>
<dbReference type="AlphaFoldDB" id="A0A9D1XVL9"/>
<reference evidence="7" key="1">
    <citation type="journal article" date="2021" name="PeerJ">
        <title>Extensive microbial diversity within the chicken gut microbiome revealed by metagenomics and culture.</title>
        <authorList>
            <person name="Gilroy R."/>
            <person name="Ravi A."/>
            <person name="Getino M."/>
            <person name="Pursley I."/>
            <person name="Horton D.L."/>
            <person name="Alikhan N.F."/>
            <person name="Baker D."/>
            <person name="Gharbi K."/>
            <person name="Hall N."/>
            <person name="Watson M."/>
            <person name="Adriaenssens E.M."/>
            <person name="Foster-Nyarko E."/>
            <person name="Jarju S."/>
            <person name="Secka A."/>
            <person name="Antonio M."/>
            <person name="Oren A."/>
            <person name="Chaudhuri R.R."/>
            <person name="La Ragione R."/>
            <person name="Hildebrand F."/>
            <person name="Pallen M.J."/>
        </authorList>
    </citation>
    <scope>NUCLEOTIDE SEQUENCE</scope>
    <source>
        <strain evidence="7">ChiHecec2B26-12326</strain>
    </source>
</reference>
<dbReference type="InterPro" id="IPR039425">
    <property type="entry name" value="RNA_pol_sigma-70-like"/>
</dbReference>
<dbReference type="SUPFAM" id="SSF88659">
    <property type="entry name" value="Sigma3 and sigma4 domains of RNA polymerase sigma factors"/>
    <property type="match status" value="1"/>
</dbReference>
<dbReference type="Gene3D" id="1.10.10.10">
    <property type="entry name" value="Winged helix-like DNA-binding domain superfamily/Winged helix DNA-binding domain"/>
    <property type="match status" value="1"/>
</dbReference>
<evidence type="ECO:0000256" key="4">
    <source>
        <dbReference type="ARBA" id="ARBA00023163"/>
    </source>
</evidence>
<feature type="domain" description="RNA polymerase sigma-70 region 2" evidence="5">
    <location>
        <begin position="23"/>
        <end position="90"/>
    </location>
</feature>
<dbReference type="EMBL" id="DXEN01000073">
    <property type="protein sequence ID" value="HIX86869.1"/>
    <property type="molecule type" value="Genomic_DNA"/>
</dbReference>
<dbReference type="SUPFAM" id="SSF88946">
    <property type="entry name" value="Sigma2 domain of RNA polymerase sigma factors"/>
    <property type="match status" value="1"/>
</dbReference>
<evidence type="ECO:0000256" key="2">
    <source>
        <dbReference type="ARBA" id="ARBA00023015"/>
    </source>
</evidence>
<dbReference type="Pfam" id="PF08281">
    <property type="entry name" value="Sigma70_r4_2"/>
    <property type="match status" value="1"/>
</dbReference>
<dbReference type="PANTHER" id="PTHR43133">
    <property type="entry name" value="RNA POLYMERASE ECF-TYPE SIGMA FACTO"/>
    <property type="match status" value="1"/>
</dbReference>
<evidence type="ECO:0000259" key="5">
    <source>
        <dbReference type="Pfam" id="PF04542"/>
    </source>
</evidence>
<dbReference type="PANTHER" id="PTHR43133:SF46">
    <property type="entry name" value="RNA POLYMERASE SIGMA-70 FACTOR ECF SUBFAMILY"/>
    <property type="match status" value="1"/>
</dbReference>
<dbReference type="GO" id="GO:0006352">
    <property type="term" value="P:DNA-templated transcription initiation"/>
    <property type="evidence" value="ECO:0007669"/>
    <property type="project" value="InterPro"/>
</dbReference>
<dbReference type="GO" id="GO:0016987">
    <property type="term" value="F:sigma factor activity"/>
    <property type="evidence" value="ECO:0007669"/>
    <property type="project" value="UniProtKB-KW"/>
</dbReference>
<keyword evidence="3" id="KW-0731">Sigma factor</keyword>
<proteinExistence type="inferred from homology"/>
<dbReference type="Proteomes" id="UP000823847">
    <property type="component" value="Unassembled WGS sequence"/>
</dbReference>
<dbReference type="InterPro" id="IPR013249">
    <property type="entry name" value="RNA_pol_sigma70_r4_t2"/>
</dbReference>
<accession>A0A9D1XVL9</accession>
<organism evidence="7 8">
    <name type="scientific">Candidatus Parabacteroides intestinigallinarum</name>
    <dbReference type="NCBI Taxonomy" id="2838722"/>
    <lineage>
        <taxon>Bacteria</taxon>
        <taxon>Pseudomonadati</taxon>
        <taxon>Bacteroidota</taxon>
        <taxon>Bacteroidia</taxon>
        <taxon>Bacteroidales</taxon>
        <taxon>Tannerellaceae</taxon>
        <taxon>Parabacteroides</taxon>
    </lineage>
</organism>
<dbReference type="InterPro" id="IPR013325">
    <property type="entry name" value="RNA_pol_sigma_r2"/>
</dbReference>
<dbReference type="InterPro" id="IPR013324">
    <property type="entry name" value="RNA_pol_sigma_r3/r4-like"/>
</dbReference>
<comment type="caution">
    <text evidence="7">The sequence shown here is derived from an EMBL/GenBank/DDBJ whole genome shotgun (WGS) entry which is preliminary data.</text>
</comment>
<protein>
    <submittedName>
        <fullName evidence="7">RNA polymerase sigma factor</fullName>
    </submittedName>
</protein>
<keyword evidence="4" id="KW-0804">Transcription</keyword>
<evidence type="ECO:0000259" key="6">
    <source>
        <dbReference type="Pfam" id="PF08281"/>
    </source>
</evidence>
<dbReference type="Gene3D" id="1.10.1740.10">
    <property type="match status" value="1"/>
</dbReference>
<dbReference type="InterPro" id="IPR036388">
    <property type="entry name" value="WH-like_DNA-bd_sf"/>
</dbReference>
<dbReference type="InterPro" id="IPR007627">
    <property type="entry name" value="RNA_pol_sigma70_r2"/>
</dbReference>
<evidence type="ECO:0000313" key="7">
    <source>
        <dbReference type="EMBL" id="HIX86869.1"/>
    </source>
</evidence>
<dbReference type="NCBIfam" id="TIGR02937">
    <property type="entry name" value="sigma70-ECF"/>
    <property type="match status" value="1"/>
</dbReference>
<dbReference type="GO" id="GO:0003677">
    <property type="term" value="F:DNA binding"/>
    <property type="evidence" value="ECO:0007669"/>
    <property type="project" value="InterPro"/>
</dbReference>
<gene>
    <name evidence="7" type="ORF">H9848_09730</name>
</gene>
<sequence>MDKVIEHLIAGCRRRDRNAQLGLYERYVRALYATCLRIVVDPREAEEAMQDAFLKIFTHIEEYSGEASDAFEAWMRQIAVRTAIDHVRREEPEWEELPANWAIADEEEPDEDAVHYSVERVKRAMGMLPAGYRVVLSLYLFEGYDLEEIAVILRLRPASVRSQYLRAKRKLIDIVNKEG</sequence>
<comment type="similarity">
    <text evidence="1">Belongs to the sigma-70 factor family. ECF subfamily.</text>
</comment>
<dbReference type="InterPro" id="IPR014284">
    <property type="entry name" value="RNA_pol_sigma-70_dom"/>
</dbReference>
<keyword evidence="2" id="KW-0805">Transcription regulation</keyword>
<evidence type="ECO:0000313" key="8">
    <source>
        <dbReference type="Proteomes" id="UP000823847"/>
    </source>
</evidence>
<evidence type="ECO:0000256" key="3">
    <source>
        <dbReference type="ARBA" id="ARBA00023082"/>
    </source>
</evidence>
<dbReference type="Pfam" id="PF04542">
    <property type="entry name" value="Sigma70_r2"/>
    <property type="match status" value="1"/>
</dbReference>
<name>A0A9D1XVL9_9BACT</name>